<dbReference type="InterPro" id="IPR010310">
    <property type="entry name" value="T7SS_ESAT-6-like"/>
</dbReference>
<dbReference type="AlphaFoldDB" id="A4FPI4"/>
<dbReference type="EMBL" id="AM420293">
    <property type="protein sequence ID" value="CAM05959.1"/>
    <property type="molecule type" value="Genomic_DNA"/>
</dbReference>
<feature type="compositionally biased region" description="Gly residues" evidence="1">
    <location>
        <begin position="227"/>
        <end position="241"/>
    </location>
</feature>
<proteinExistence type="predicted"/>
<dbReference type="Pfam" id="PF06013">
    <property type="entry name" value="WXG100"/>
    <property type="match status" value="1"/>
</dbReference>
<feature type="region of interest" description="Disordered" evidence="1">
    <location>
        <begin position="198"/>
        <end position="274"/>
    </location>
</feature>
<sequence>MPSARRIAAEVSQHLEYLTRVAAELDAPEPVHERFEEAVGRVDALREAARVWHRTADRVEKSAQGVAGKLGGIDKSWQGADADAFLAHMRETGLAGNDIVDAMRALAEALDHTADAVEALVEDIGQTVTDTADAVSQALVVPVDGEQRARRHLEDLEGPAGELFSAVEDVFGAFARFCDELQSGREIGELQFDKRMPAQNWQSSVPEPPAPPAAAPAPPAPAAPEGAGAGAGGGTGGGGASAAGAASAAGGVGGGAPDLSPGGSSGAAEPSATPPAVAASAGAAAGGAAAAAGGGMAGGMMPMGMMGGAMGAQGGAQERQNKSRLKSSSEELFGAPQSAPPAVYGEDPDNAKQSEDKPAKPKPLPKPPMPPKRGSAGVGDAPPPKI</sequence>
<protein>
    <submittedName>
        <fullName evidence="2">Endo-1,4-beta-glucanase</fullName>
    </submittedName>
</protein>
<organism evidence="2 3">
    <name type="scientific">Saccharopolyspora erythraea (strain ATCC 11635 / DSM 40517 / JCM 4748 / NBRC 13426 / NCIMB 8594 / NRRL 2338)</name>
    <dbReference type="NCBI Taxonomy" id="405948"/>
    <lineage>
        <taxon>Bacteria</taxon>
        <taxon>Bacillati</taxon>
        <taxon>Actinomycetota</taxon>
        <taxon>Actinomycetes</taxon>
        <taxon>Pseudonocardiales</taxon>
        <taxon>Pseudonocardiaceae</taxon>
        <taxon>Saccharopolyspora</taxon>
    </lineage>
</organism>
<feature type="compositionally biased region" description="Low complexity" evidence="1">
    <location>
        <begin position="257"/>
        <end position="274"/>
    </location>
</feature>
<feature type="compositionally biased region" description="Pro residues" evidence="1">
    <location>
        <begin position="361"/>
        <end position="371"/>
    </location>
</feature>
<feature type="compositionally biased region" description="Basic and acidic residues" evidence="1">
    <location>
        <begin position="349"/>
        <end position="359"/>
    </location>
</feature>
<name>A4FPI4_SACEN</name>
<dbReference type="KEGG" id="sen:SACE_6795"/>
<dbReference type="Gene3D" id="1.10.287.1060">
    <property type="entry name" value="ESAT-6-like"/>
    <property type="match status" value="1"/>
</dbReference>
<evidence type="ECO:0000313" key="3">
    <source>
        <dbReference type="Proteomes" id="UP000006728"/>
    </source>
</evidence>
<dbReference type="Proteomes" id="UP000006728">
    <property type="component" value="Chromosome"/>
</dbReference>
<dbReference type="eggNOG" id="COG4842">
    <property type="taxonomic scope" value="Bacteria"/>
</dbReference>
<accession>A4FPI4</accession>
<keyword evidence="3" id="KW-1185">Reference proteome</keyword>
<feature type="compositionally biased region" description="Pro residues" evidence="1">
    <location>
        <begin position="206"/>
        <end position="222"/>
    </location>
</feature>
<dbReference type="HOGENOM" id="CLU_794065_0_0_11"/>
<gene>
    <name evidence="2" type="primary">engXCA</name>
    <name evidence="2" type="ordered locus">SACE_6795</name>
</gene>
<dbReference type="RefSeq" id="WP_011875161.1">
    <property type="nucleotide sequence ID" value="NC_009142.1"/>
</dbReference>
<evidence type="ECO:0000256" key="1">
    <source>
        <dbReference type="SAM" id="MobiDB-lite"/>
    </source>
</evidence>
<dbReference type="InterPro" id="IPR036689">
    <property type="entry name" value="ESAT-6-like_sf"/>
</dbReference>
<feature type="region of interest" description="Disordered" evidence="1">
    <location>
        <begin position="310"/>
        <end position="386"/>
    </location>
</feature>
<dbReference type="STRING" id="405948.SACE_6795"/>
<dbReference type="SUPFAM" id="SSF140453">
    <property type="entry name" value="EsxAB dimer-like"/>
    <property type="match status" value="1"/>
</dbReference>
<reference evidence="2 3" key="1">
    <citation type="journal article" date="2007" name="Nat. Biotechnol.">
        <title>Complete genome sequence of the erythromycin-producing bacterium Saccharopolyspora erythraea NRRL23338.</title>
        <authorList>
            <person name="Oliynyk M."/>
            <person name="Samborskyy M."/>
            <person name="Lester J.B."/>
            <person name="Mironenko T."/>
            <person name="Scott N."/>
            <person name="Dickens S."/>
            <person name="Haydock S.F."/>
            <person name="Leadlay P.F."/>
        </authorList>
    </citation>
    <scope>NUCLEOTIDE SEQUENCE [LARGE SCALE GENOMIC DNA]</scope>
    <source>
        <strain evidence="3">ATCC 11635 / DSM 40517 / JCM 4748 / NBRC 13426 / NCIMB 8594 / NRRL 2338</strain>
    </source>
</reference>
<evidence type="ECO:0000313" key="2">
    <source>
        <dbReference type="EMBL" id="CAM05959.1"/>
    </source>
</evidence>